<sequence>MFFTLDSRIRISFPGRFEIDHISPKWQDQDYLAIYYDDQAVEDMKKNRVWDFTNPDLTGQLGEPFCGADALELSFLTKAVSNLIRKNINKEAGSDTAPSLVKPRSSLKLRTPGLVDAIEKDLSGPNPLTCSALSLKYGVWATTIAQVVSQDLKGRCEKSAVSMPNRTSRLNNGWTEARGSCATSTAGSGTRFSCHEYCG</sequence>
<protein>
    <submittedName>
        <fullName evidence="1">Uncharacterized protein</fullName>
    </submittedName>
</protein>
<name>A0A9X6ND57_HYPEX</name>
<dbReference type="EMBL" id="MTYJ01000238">
    <property type="protein sequence ID" value="OWA51760.1"/>
    <property type="molecule type" value="Genomic_DNA"/>
</dbReference>
<gene>
    <name evidence="1" type="ORF">BV898_16230</name>
</gene>
<accession>A0A9X6ND57</accession>
<reference evidence="2" key="1">
    <citation type="submission" date="2017-01" db="EMBL/GenBank/DDBJ databases">
        <title>Comparative genomics of anhydrobiosis in the tardigrade Hypsibius dujardini.</title>
        <authorList>
            <person name="Yoshida Y."/>
            <person name="Koutsovoulos G."/>
            <person name="Laetsch D."/>
            <person name="Stevens L."/>
            <person name="Kumar S."/>
            <person name="Horikawa D."/>
            <person name="Ishino K."/>
            <person name="Komine S."/>
            <person name="Tomita M."/>
            <person name="Blaxter M."/>
            <person name="Arakawa K."/>
        </authorList>
    </citation>
    <scope>NUCLEOTIDE SEQUENCE [LARGE SCALE GENOMIC DNA]</scope>
    <source>
        <strain evidence="2">Z151</strain>
    </source>
</reference>
<dbReference type="AlphaFoldDB" id="A0A9X6ND57"/>
<organism evidence="1 2">
    <name type="scientific">Hypsibius exemplaris</name>
    <name type="common">Freshwater tardigrade</name>
    <dbReference type="NCBI Taxonomy" id="2072580"/>
    <lineage>
        <taxon>Eukaryota</taxon>
        <taxon>Metazoa</taxon>
        <taxon>Ecdysozoa</taxon>
        <taxon>Tardigrada</taxon>
        <taxon>Eutardigrada</taxon>
        <taxon>Parachela</taxon>
        <taxon>Hypsibioidea</taxon>
        <taxon>Hypsibiidae</taxon>
        <taxon>Hypsibius</taxon>
    </lineage>
</organism>
<dbReference type="Proteomes" id="UP000192578">
    <property type="component" value="Unassembled WGS sequence"/>
</dbReference>
<proteinExistence type="predicted"/>
<keyword evidence="2" id="KW-1185">Reference proteome</keyword>
<evidence type="ECO:0000313" key="1">
    <source>
        <dbReference type="EMBL" id="OWA51760.1"/>
    </source>
</evidence>
<comment type="caution">
    <text evidence="1">The sequence shown here is derived from an EMBL/GenBank/DDBJ whole genome shotgun (WGS) entry which is preliminary data.</text>
</comment>
<evidence type="ECO:0000313" key="2">
    <source>
        <dbReference type="Proteomes" id="UP000192578"/>
    </source>
</evidence>